<proteinExistence type="predicted"/>
<feature type="region of interest" description="Disordered" evidence="1">
    <location>
        <begin position="190"/>
        <end position="210"/>
    </location>
</feature>
<organism evidence="2 3">
    <name type="scientific">Ramazzottius varieornatus</name>
    <name type="common">Water bear</name>
    <name type="synonym">Tardigrade</name>
    <dbReference type="NCBI Taxonomy" id="947166"/>
    <lineage>
        <taxon>Eukaryota</taxon>
        <taxon>Metazoa</taxon>
        <taxon>Ecdysozoa</taxon>
        <taxon>Tardigrada</taxon>
        <taxon>Eutardigrada</taxon>
        <taxon>Parachela</taxon>
        <taxon>Hypsibioidea</taxon>
        <taxon>Ramazzottiidae</taxon>
        <taxon>Ramazzottius</taxon>
    </lineage>
</organism>
<evidence type="ECO:0000256" key="1">
    <source>
        <dbReference type="SAM" id="MobiDB-lite"/>
    </source>
</evidence>
<dbReference type="EMBL" id="BDGG01000033">
    <property type="protein sequence ID" value="GAV09850.1"/>
    <property type="molecule type" value="Genomic_DNA"/>
</dbReference>
<comment type="caution">
    <text evidence="2">The sequence shown here is derived from an EMBL/GenBank/DDBJ whole genome shotgun (WGS) entry which is preliminary data.</text>
</comment>
<evidence type="ECO:0000313" key="2">
    <source>
        <dbReference type="EMBL" id="GAV09850.1"/>
    </source>
</evidence>
<dbReference type="Proteomes" id="UP000186922">
    <property type="component" value="Unassembled WGS sequence"/>
</dbReference>
<keyword evidence="3" id="KW-1185">Reference proteome</keyword>
<gene>
    <name evidence="2" type="primary">RvY_19323-1</name>
    <name evidence="2" type="synonym">RvY_19323.1</name>
    <name evidence="2" type="ORF">RvY_19323</name>
</gene>
<name>A0A1D1W908_RAMVA</name>
<accession>A0A1D1W908</accession>
<evidence type="ECO:0000313" key="3">
    <source>
        <dbReference type="Proteomes" id="UP000186922"/>
    </source>
</evidence>
<dbReference type="AlphaFoldDB" id="A0A1D1W908"/>
<sequence>MGVELFGTFVNSVTSTGHVLSIEWLPPETRLAEKDKLNQVSTRCAENLHGARRTTSDCGLYHIKVILLITLGIAQKTVNFYTKVAPLSSDELETCALKIILVNRKLRCGDFYRKNISHLLTPYRPGCLTASIFPLDSRTQCAYDEWRTIAGTVAPQQQAVPPPVLIQQPSQPNAQQADLMKTYVNTGRPDVKMDFRSNGPPHESFDRNRL</sequence>
<reference evidence="2 3" key="1">
    <citation type="journal article" date="2016" name="Nat. Commun.">
        <title>Extremotolerant tardigrade genome and improved radiotolerance of human cultured cells by tardigrade-unique protein.</title>
        <authorList>
            <person name="Hashimoto T."/>
            <person name="Horikawa D.D."/>
            <person name="Saito Y."/>
            <person name="Kuwahara H."/>
            <person name="Kozuka-Hata H."/>
            <person name="Shin-I T."/>
            <person name="Minakuchi Y."/>
            <person name="Ohishi K."/>
            <person name="Motoyama A."/>
            <person name="Aizu T."/>
            <person name="Enomoto A."/>
            <person name="Kondo K."/>
            <person name="Tanaka S."/>
            <person name="Hara Y."/>
            <person name="Koshikawa S."/>
            <person name="Sagara H."/>
            <person name="Miura T."/>
            <person name="Yokobori S."/>
            <person name="Miyagawa K."/>
            <person name="Suzuki Y."/>
            <person name="Kubo T."/>
            <person name="Oyama M."/>
            <person name="Kohara Y."/>
            <person name="Fujiyama A."/>
            <person name="Arakawa K."/>
            <person name="Katayama T."/>
            <person name="Toyoda A."/>
            <person name="Kunieda T."/>
        </authorList>
    </citation>
    <scope>NUCLEOTIDE SEQUENCE [LARGE SCALE GENOMIC DNA]</scope>
    <source>
        <strain evidence="2 3">YOKOZUNA-1</strain>
    </source>
</reference>
<protein>
    <submittedName>
        <fullName evidence="2">Uncharacterized protein</fullName>
    </submittedName>
</protein>